<feature type="transmembrane region" description="Helical" evidence="10">
    <location>
        <begin position="786"/>
        <end position="803"/>
    </location>
</feature>
<comment type="caution">
    <text evidence="11">The sequence shown here is derived from an EMBL/GenBank/DDBJ whole genome shotgun (WGS) entry which is preliminary data.</text>
</comment>
<evidence type="ECO:0000256" key="10">
    <source>
        <dbReference type="SAM" id="Phobius"/>
    </source>
</evidence>
<keyword evidence="6" id="KW-0653">Protein transport</keyword>
<evidence type="ECO:0000313" key="11">
    <source>
        <dbReference type="EMBL" id="KAJ9158224.1"/>
    </source>
</evidence>
<dbReference type="Proteomes" id="UP001174691">
    <property type="component" value="Unassembled WGS sequence"/>
</dbReference>
<name>A0AA38RVU8_9PEZI</name>
<dbReference type="NCBIfam" id="TIGR00727">
    <property type="entry name" value="ISP4_OPT"/>
    <property type="match status" value="1"/>
</dbReference>
<dbReference type="EMBL" id="JANBVN010000040">
    <property type="protein sequence ID" value="KAJ9158224.1"/>
    <property type="molecule type" value="Genomic_DNA"/>
</dbReference>
<feature type="transmembrane region" description="Helical" evidence="10">
    <location>
        <begin position="559"/>
        <end position="579"/>
    </location>
</feature>
<keyword evidence="5" id="KW-0571">Peptide transport</keyword>
<dbReference type="GO" id="GO:0015031">
    <property type="term" value="P:protein transport"/>
    <property type="evidence" value="ECO:0007669"/>
    <property type="project" value="UniProtKB-KW"/>
</dbReference>
<evidence type="ECO:0000256" key="2">
    <source>
        <dbReference type="ARBA" id="ARBA00008807"/>
    </source>
</evidence>
<feature type="transmembrane region" description="Helical" evidence="10">
    <location>
        <begin position="815"/>
        <end position="840"/>
    </location>
</feature>
<dbReference type="PANTHER" id="PTHR22601">
    <property type="entry name" value="ISP4 LIKE PROTEIN"/>
    <property type="match status" value="1"/>
</dbReference>
<keyword evidence="8 10" id="KW-0472">Membrane</keyword>
<evidence type="ECO:0000256" key="3">
    <source>
        <dbReference type="ARBA" id="ARBA00022448"/>
    </source>
</evidence>
<evidence type="ECO:0000313" key="12">
    <source>
        <dbReference type="Proteomes" id="UP001174691"/>
    </source>
</evidence>
<feature type="transmembrane region" description="Helical" evidence="10">
    <location>
        <begin position="680"/>
        <end position="701"/>
    </location>
</feature>
<proteinExistence type="inferred from homology"/>
<reference evidence="11" key="1">
    <citation type="submission" date="2022-07" db="EMBL/GenBank/DDBJ databases">
        <title>Fungi with potential for degradation of polypropylene.</title>
        <authorList>
            <person name="Gostincar C."/>
        </authorList>
    </citation>
    <scope>NUCLEOTIDE SEQUENCE</scope>
    <source>
        <strain evidence="11">EXF-13287</strain>
    </source>
</reference>
<comment type="subcellular location">
    <subcellularLocation>
        <location evidence="1">Membrane</location>
        <topology evidence="1">Multi-pass membrane protein</topology>
    </subcellularLocation>
</comment>
<gene>
    <name evidence="11" type="ORF">NKR19_g3528</name>
</gene>
<dbReference type="GO" id="GO:0035673">
    <property type="term" value="F:oligopeptide transmembrane transporter activity"/>
    <property type="evidence" value="ECO:0007669"/>
    <property type="project" value="InterPro"/>
</dbReference>
<keyword evidence="4 10" id="KW-0812">Transmembrane</keyword>
<feature type="transmembrane region" description="Helical" evidence="10">
    <location>
        <begin position="319"/>
        <end position="338"/>
    </location>
</feature>
<feature type="transmembrane region" description="Helical" evidence="10">
    <location>
        <begin position="257"/>
        <end position="279"/>
    </location>
</feature>
<sequence length="890" mass="100088">MDSQGNVKTVGVDEKTEVVPESPDPWTPPHEWTARLLDEYTGQHGSGTETLPAGSDPDRVVAAVLAMNEDEAVRFLRAIIADHHQDYTFDKAQMARLKELVQGHEACGMEYGDWAYVTARIAGMMHWSPYAEVRAVTLPYDDPDEPCETVRAYVLGFFWVCVCTAVNTFFNPRQPGISIPNQVVQLLLVPMGRAMAYAIPDWGFTVRGKRYTLNPGPWSSKEMLFSTLIFSGASTIGNFTGLLVIRLPIFFNQRWAGFGFALALALANQIYGLGMAGILRRLTVYPVEAVWPSQLPVLALNRTLINDDNKRETVNGWKITRYTCFCISAGVFLIYYWIPNEFFAALRLFSWMTWIAPSNLNLAVVTGSYGGMGFNPWSTWDPNVSGFAAVNSPFFAQLQQYVMRLLAGVLILILYYKNAFWSAFMPVNSNSAFDNHMKPYNVSKVLTPDYKVDIDGYKSYGPPYYAVANLFVTGANFVYYTFSVVYVFVKYRAALRKAFVGMIVNTIKRRSMYTGFEDGHSRMMRRYPETPEWWYGIVFAFGFAISIAAVCAWPTQTPWWSILAVTAVGGLLTIPFVLIESIAATGISLNVIWQVLPGLWWPGRPLPQLVILMLGGAFEQEAGGFSGLLKFAHYAKLPPRAVFRGHIAACVVNCFIYCAILEVMMVYFNEDNTLCKWDNAAHMVCSYANSVYSSVTFFGAFGTNNMFKLYPGLPWCFLIGAILAVIWVTGERVAPRLRLYFRGCMRDEHFSSFDRYLWRPAAATFNCLNPAIALSGALQWAGNNNLTYATLGIYLAWYFQYYLKRNYTAWWGKYAYLIFAGLSVGVAISGLLVTLVFSFGTGKNANLHWWGNDVSQKGMDWQLYNNNVSLKALPEAGYFGLAPADYPLQW</sequence>
<protein>
    <submittedName>
        <fullName evidence="11">Oligopeptide transporter 2</fullName>
    </submittedName>
</protein>
<accession>A0AA38RVU8</accession>
<evidence type="ECO:0000256" key="7">
    <source>
        <dbReference type="ARBA" id="ARBA00022989"/>
    </source>
</evidence>
<evidence type="ECO:0000256" key="6">
    <source>
        <dbReference type="ARBA" id="ARBA00022927"/>
    </source>
</evidence>
<keyword evidence="12" id="KW-1185">Reference proteome</keyword>
<evidence type="ECO:0000256" key="8">
    <source>
        <dbReference type="ARBA" id="ARBA00023136"/>
    </source>
</evidence>
<feature type="transmembrane region" description="Helical" evidence="10">
    <location>
        <begin position="464"/>
        <end position="489"/>
    </location>
</feature>
<dbReference type="InterPro" id="IPR004813">
    <property type="entry name" value="OPT"/>
</dbReference>
<dbReference type="NCBIfam" id="TIGR00728">
    <property type="entry name" value="OPT_sfam"/>
    <property type="match status" value="1"/>
</dbReference>
<organism evidence="11 12">
    <name type="scientific">Coniochaeta hoffmannii</name>
    <dbReference type="NCBI Taxonomy" id="91930"/>
    <lineage>
        <taxon>Eukaryota</taxon>
        <taxon>Fungi</taxon>
        <taxon>Dikarya</taxon>
        <taxon>Ascomycota</taxon>
        <taxon>Pezizomycotina</taxon>
        <taxon>Sordariomycetes</taxon>
        <taxon>Sordariomycetidae</taxon>
        <taxon>Coniochaetales</taxon>
        <taxon>Coniochaetaceae</taxon>
        <taxon>Coniochaeta</taxon>
    </lineage>
</organism>
<feature type="transmembrane region" description="Helical" evidence="10">
    <location>
        <begin position="533"/>
        <end position="553"/>
    </location>
</feature>
<dbReference type="Pfam" id="PF03169">
    <property type="entry name" value="OPT"/>
    <property type="match status" value="1"/>
</dbReference>
<feature type="transmembrane region" description="Helical" evidence="10">
    <location>
        <begin position="223"/>
        <end position="245"/>
    </location>
</feature>
<dbReference type="AlphaFoldDB" id="A0AA38RVU8"/>
<feature type="transmembrane region" description="Helical" evidence="10">
    <location>
        <begin position="401"/>
        <end position="421"/>
    </location>
</feature>
<comment type="similarity">
    <text evidence="2">Belongs to the oligopeptide OPT transporter family.</text>
</comment>
<evidence type="ECO:0000256" key="4">
    <source>
        <dbReference type="ARBA" id="ARBA00022692"/>
    </source>
</evidence>
<dbReference type="InterPro" id="IPR004648">
    <property type="entry name" value="Oligpept_transpt"/>
</dbReference>
<evidence type="ECO:0000256" key="9">
    <source>
        <dbReference type="SAM" id="MobiDB-lite"/>
    </source>
</evidence>
<feature type="region of interest" description="Disordered" evidence="9">
    <location>
        <begin position="1"/>
        <end position="29"/>
    </location>
</feature>
<feature type="transmembrane region" description="Helical" evidence="10">
    <location>
        <begin position="713"/>
        <end position="730"/>
    </location>
</feature>
<feature type="transmembrane region" description="Helical" evidence="10">
    <location>
        <begin position="641"/>
        <end position="668"/>
    </location>
</feature>
<evidence type="ECO:0000256" key="1">
    <source>
        <dbReference type="ARBA" id="ARBA00004141"/>
    </source>
</evidence>
<keyword evidence="7 10" id="KW-1133">Transmembrane helix</keyword>
<dbReference type="GO" id="GO:0016020">
    <property type="term" value="C:membrane"/>
    <property type="evidence" value="ECO:0007669"/>
    <property type="project" value="UniProtKB-SubCell"/>
</dbReference>
<keyword evidence="3" id="KW-0813">Transport</keyword>
<evidence type="ECO:0000256" key="5">
    <source>
        <dbReference type="ARBA" id="ARBA00022856"/>
    </source>
</evidence>